<feature type="domain" description="PDZ" evidence="1">
    <location>
        <begin position="26"/>
        <end position="113"/>
    </location>
</feature>
<dbReference type="AlphaFoldDB" id="A0A0M3I1D5"/>
<dbReference type="Proteomes" id="UP000036681">
    <property type="component" value="Unplaced"/>
</dbReference>
<sequence length="246" mass="27469">MEILQNVVVKTKRALGKKIVAIMREKILLEKSFPDERLGLGIAIESDDKNDSVLSVRVEQVEPNSIAYTSGMRVGDRIWYVAGKDVHECSRHKCLALFHQNSTKILLIISRHKPASLQKRAGRCSRAAIANHIRPQSYSKANSVALTYLINETTPNSSSKPELETISSAFGPVRCAVAVFLWLREQGERGVEEAGDLHRKVHFRVAASVHAPDSIPLPCPVSRFTSHPASPRIEHLHWRPVRDSFA</sequence>
<evidence type="ECO:0000313" key="3">
    <source>
        <dbReference type="WBParaSite" id="ALUE_0001007701-mRNA-1"/>
    </source>
</evidence>
<dbReference type="InterPro" id="IPR001478">
    <property type="entry name" value="PDZ"/>
</dbReference>
<dbReference type="PROSITE" id="PS50106">
    <property type="entry name" value="PDZ"/>
    <property type="match status" value="1"/>
</dbReference>
<dbReference type="Gene3D" id="2.30.42.10">
    <property type="match status" value="1"/>
</dbReference>
<reference evidence="3" key="1">
    <citation type="submission" date="2017-02" db="UniProtKB">
        <authorList>
            <consortium name="WormBaseParasite"/>
        </authorList>
    </citation>
    <scope>IDENTIFICATION</scope>
</reference>
<proteinExistence type="predicted"/>
<dbReference type="Pfam" id="PF00595">
    <property type="entry name" value="PDZ"/>
    <property type="match status" value="1"/>
</dbReference>
<keyword evidence="2" id="KW-1185">Reference proteome</keyword>
<protein>
    <submittedName>
        <fullName evidence="3">PDZ domain-containing protein</fullName>
    </submittedName>
</protein>
<dbReference type="SMART" id="SM00228">
    <property type="entry name" value="PDZ"/>
    <property type="match status" value="1"/>
</dbReference>
<evidence type="ECO:0000259" key="1">
    <source>
        <dbReference type="PROSITE" id="PS50106"/>
    </source>
</evidence>
<dbReference type="WBParaSite" id="ALUE_0001007701-mRNA-1">
    <property type="protein sequence ID" value="ALUE_0001007701-mRNA-1"/>
    <property type="gene ID" value="ALUE_0001007701"/>
</dbReference>
<evidence type="ECO:0000313" key="2">
    <source>
        <dbReference type="Proteomes" id="UP000036681"/>
    </source>
</evidence>
<organism evidence="2 3">
    <name type="scientific">Ascaris lumbricoides</name>
    <name type="common">Giant roundworm</name>
    <dbReference type="NCBI Taxonomy" id="6252"/>
    <lineage>
        <taxon>Eukaryota</taxon>
        <taxon>Metazoa</taxon>
        <taxon>Ecdysozoa</taxon>
        <taxon>Nematoda</taxon>
        <taxon>Chromadorea</taxon>
        <taxon>Rhabditida</taxon>
        <taxon>Spirurina</taxon>
        <taxon>Ascaridomorpha</taxon>
        <taxon>Ascaridoidea</taxon>
        <taxon>Ascarididae</taxon>
        <taxon>Ascaris</taxon>
    </lineage>
</organism>
<dbReference type="SUPFAM" id="SSF50156">
    <property type="entry name" value="PDZ domain-like"/>
    <property type="match status" value="1"/>
</dbReference>
<dbReference type="InterPro" id="IPR036034">
    <property type="entry name" value="PDZ_sf"/>
</dbReference>
<name>A0A0M3I1D5_ASCLU</name>
<accession>A0A0M3I1D5</accession>